<dbReference type="GeneID" id="108733576"/>
<dbReference type="AlphaFoldDB" id="A0A1W4WJS0"/>
<evidence type="ECO:0000313" key="4">
    <source>
        <dbReference type="RefSeq" id="XP_018320270.1"/>
    </source>
</evidence>
<accession>A0A1W4WJS0</accession>
<feature type="region of interest" description="Disordered" evidence="1">
    <location>
        <begin position="508"/>
        <end position="591"/>
    </location>
</feature>
<feature type="chain" id="PRO_5010817792" evidence="2">
    <location>
        <begin position="21"/>
        <end position="591"/>
    </location>
</feature>
<dbReference type="KEGG" id="apln:108733576"/>
<organism evidence="3 4">
    <name type="scientific">Agrilus planipennis</name>
    <name type="common">Emerald ash borer</name>
    <name type="synonym">Agrilus marcopoli</name>
    <dbReference type="NCBI Taxonomy" id="224129"/>
    <lineage>
        <taxon>Eukaryota</taxon>
        <taxon>Metazoa</taxon>
        <taxon>Ecdysozoa</taxon>
        <taxon>Arthropoda</taxon>
        <taxon>Hexapoda</taxon>
        <taxon>Insecta</taxon>
        <taxon>Pterygota</taxon>
        <taxon>Neoptera</taxon>
        <taxon>Endopterygota</taxon>
        <taxon>Coleoptera</taxon>
        <taxon>Polyphaga</taxon>
        <taxon>Elateriformia</taxon>
        <taxon>Buprestoidea</taxon>
        <taxon>Buprestidae</taxon>
        <taxon>Agrilinae</taxon>
        <taxon>Agrilus</taxon>
    </lineage>
</organism>
<sequence>MKLTIIVCSIFLWYTKHITCQREGNIPYSYPATIPNAAPREFVMKNYHPLKQSFHLPLSKGSDAQHAQTAFYPYQFPSYPANLPLPQSYALPFGQQASLAALTAAQISPAALLSSSPYMSNPYSKAYGTPSLPQSAPLPPLHQSASLPSLHQSAHLPSLHQSAPLPPLHQSAHLPQLHQSAPPSLPSQYALHNAIPYGAQFQGQYNAVPKYVPPPPPPPQQRGHQLPTMEEFRNQRTPPFYTGVLYYKPQREREMEKEKELERQRELNKQREIERQKEMERQRLLQTQTQKPLVKHSGEVYSFNIYNSPPPNKNNQPLHTPAVQQSEAPMILNQTMIQLKEQNIQSKSNYEVLANQNITHNSDPNLQNENLIISANNSTSEQQNAEQQNLAVPENSQQPANQTNSEVITHNINAEIKNVVEQVQAPITQNPVFRAFHVRHRTEIPSPTYPGPVPPLPRAPNPAENLIYNPFLYNTKPEDIALGQAFFPQLTAQLNGAVTLPAPIITTEAAIPPQQPQHEEQQTEPDRRDLSDDEVEARIKADFSDESHYKKNREEEDDGDSFFTRASKPYNAFESSDDEREEEESESAEEF</sequence>
<feature type="signal peptide" evidence="2">
    <location>
        <begin position="1"/>
        <end position="20"/>
    </location>
</feature>
<gene>
    <name evidence="4 5" type="primary">LOC108733576</name>
</gene>
<evidence type="ECO:0000313" key="5">
    <source>
        <dbReference type="RefSeq" id="XP_018320271.1"/>
    </source>
</evidence>
<dbReference type="RefSeq" id="XP_018320270.1">
    <property type="nucleotide sequence ID" value="XM_018464768.2"/>
</dbReference>
<proteinExistence type="predicted"/>
<evidence type="ECO:0000313" key="3">
    <source>
        <dbReference type="Proteomes" id="UP000192223"/>
    </source>
</evidence>
<keyword evidence="2" id="KW-0732">Signal</keyword>
<reference evidence="4 5" key="1">
    <citation type="submission" date="2025-04" db="UniProtKB">
        <authorList>
            <consortium name="RefSeq"/>
        </authorList>
    </citation>
    <scope>IDENTIFICATION</scope>
    <source>
        <tissue evidence="4 5">Entire body</tissue>
    </source>
</reference>
<evidence type="ECO:0000256" key="1">
    <source>
        <dbReference type="SAM" id="MobiDB-lite"/>
    </source>
</evidence>
<feature type="compositionally biased region" description="Basic and acidic residues" evidence="1">
    <location>
        <begin position="517"/>
        <end position="554"/>
    </location>
</feature>
<keyword evidence="3" id="KW-1185">Reference proteome</keyword>
<evidence type="ECO:0000256" key="2">
    <source>
        <dbReference type="SAM" id="SignalP"/>
    </source>
</evidence>
<dbReference type="RefSeq" id="XP_018320271.1">
    <property type="nucleotide sequence ID" value="XM_018464769.1"/>
</dbReference>
<feature type="region of interest" description="Disordered" evidence="1">
    <location>
        <begin position="378"/>
        <end position="402"/>
    </location>
</feature>
<protein>
    <submittedName>
        <fullName evidence="4 5">Protein transport protein SEC31-like isoform X1</fullName>
    </submittedName>
</protein>
<feature type="compositionally biased region" description="Acidic residues" evidence="1">
    <location>
        <begin position="575"/>
        <end position="591"/>
    </location>
</feature>
<name>A0A1W4WJS0_AGRPL</name>
<dbReference type="Proteomes" id="UP000192223">
    <property type="component" value="Unplaced"/>
</dbReference>